<gene>
    <name evidence="2" type="ORF">NBO_451g0010</name>
</gene>
<feature type="signal peptide" evidence="1">
    <location>
        <begin position="1"/>
        <end position="15"/>
    </location>
</feature>
<protein>
    <submittedName>
        <fullName evidence="2">Uncharacterized protein</fullName>
    </submittedName>
</protein>
<dbReference type="HOGENOM" id="CLU_2250845_0_0_1"/>
<evidence type="ECO:0000313" key="2">
    <source>
        <dbReference type="EMBL" id="EOB12399.1"/>
    </source>
</evidence>
<keyword evidence="1" id="KW-0732">Signal</keyword>
<organism evidence="2 3">
    <name type="scientific">Nosema bombycis (strain CQ1 / CVCC 102059)</name>
    <name type="common">Microsporidian parasite</name>
    <name type="synonym">Pebrine of silkworm</name>
    <dbReference type="NCBI Taxonomy" id="578461"/>
    <lineage>
        <taxon>Eukaryota</taxon>
        <taxon>Fungi</taxon>
        <taxon>Fungi incertae sedis</taxon>
        <taxon>Microsporidia</taxon>
        <taxon>Nosematidae</taxon>
        <taxon>Nosema</taxon>
    </lineage>
</organism>
<accession>R0M330</accession>
<keyword evidence="3" id="KW-1185">Reference proteome</keyword>
<reference evidence="2 3" key="1">
    <citation type="journal article" date="2013" name="BMC Genomics">
        <title>Comparative genomics of parasitic silkworm microsporidia reveal an association between genome expansion and host adaptation.</title>
        <authorList>
            <person name="Pan G."/>
            <person name="Xu J."/>
            <person name="Li T."/>
            <person name="Xia Q."/>
            <person name="Liu S.L."/>
            <person name="Zhang G."/>
            <person name="Li S."/>
            <person name="Li C."/>
            <person name="Liu H."/>
            <person name="Yang L."/>
            <person name="Liu T."/>
            <person name="Zhang X."/>
            <person name="Wu Z."/>
            <person name="Fan W."/>
            <person name="Dang X."/>
            <person name="Xiang H."/>
            <person name="Tao M."/>
            <person name="Li Y."/>
            <person name="Hu J."/>
            <person name="Li Z."/>
            <person name="Lin L."/>
            <person name="Luo J."/>
            <person name="Geng L."/>
            <person name="Wang L."/>
            <person name="Long M."/>
            <person name="Wan Y."/>
            <person name="He N."/>
            <person name="Zhang Z."/>
            <person name="Lu C."/>
            <person name="Keeling P.J."/>
            <person name="Wang J."/>
            <person name="Xiang Z."/>
            <person name="Zhou Z."/>
        </authorList>
    </citation>
    <scope>NUCLEOTIDE SEQUENCE [LARGE SCALE GENOMIC DNA]</scope>
    <source>
        <strain evidence="3">CQ1 / CVCC 102059</strain>
    </source>
</reference>
<dbReference type="Proteomes" id="UP000016927">
    <property type="component" value="Unassembled WGS sequence"/>
</dbReference>
<dbReference type="VEuPathDB" id="MicrosporidiaDB:NBO_451g0010"/>
<dbReference type="EMBL" id="KB909359">
    <property type="protein sequence ID" value="EOB12399.1"/>
    <property type="molecule type" value="Genomic_DNA"/>
</dbReference>
<evidence type="ECO:0000256" key="1">
    <source>
        <dbReference type="SAM" id="SignalP"/>
    </source>
</evidence>
<sequence>MRVKLLLMLFTLVYSDKVREVKEWVEKAKKWSKRDLCVIYAISRLTDSYKRVTSNVCPETVPLYEYLDDASSLFFKAIASIEHAIKKYEEGRITDFEFDIILKR</sequence>
<dbReference type="AlphaFoldDB" id="R0M330"/>
<name>R0M330_NOSB1</name>
<feature type="chain" id="PRO_5011977371" evidence="1">
    <location>
        <begin position="16"/>
        <end position="104"/>
    </location>
</feature>
<proteinExistence type="predicted"/>
<evidence type="ECO:0000313" key="3">
    <source>
        <dbReference type="Proteomes" id="UP000016927"/>
    </source>
</evidence>